<dbReference type="PANTHER" id="PTHR40396">
    <property type="entry name" value="ATPASE-LIKE PROTEIN"/>
    <property type="match status" value="1"/>
</dbReference>
<protein>
    <submittedName>
        <fullName evidence="2">Abortive infection protein</fullName>
    </submittedName>
</protein>
<feature type="domain" description="ATPase AAA-type core" evidence="1">
    <location>
        <begin position="280"/>
        <end position="360"/>
    </location>
</feature>
<evidence type="ECO:0000313" key="3">
    <source>
        <dbReference type="Proteomes" id="UP000229342"/>
    </source>
</evidence>
<dbReference type="PANTHER" id="PTHR40396:SF1">
    <property type="entry name" value="ATPASE AAA-TYPE CORE DOMAIN-CONTAINING PROTEIN"/>
    <property type="match status" value="1"/>
</dbReference>
<evidence type="ECO:0000259" key="1">
    <source>
        <dbReference type="Pfam" id="PF13304"/>
    </source>
</evidence>
<name>A0A2H0KAH9_9BACT</name>
<organism evidence="2 3">
    <name type="scientific">Candidatus Taylorbacteria bacterium CG11_big_fil_rev_8_21_14_0_20_46_11</name>
    <dbReference type="NCBI Taxonomy" id="1975025"/>
    <lineage>
        <taxon>Bacteria</taxon>
        <taxon>Candidatus Tayloriibacteriota</taxon>
    </lineage>
</organism>
<accession>A0A2H0KAH9</accession>
<dbReference type="GO" id="GO:0016887">
    <property type="term" value="F:ATP hydrolysis activity"/>
    <property type="evidence" value="ECO:0007669"/>
    <property type="project" value="InterPro"/>
</dbReference>
<sequence>MQISLVEFSVENFKVFKNKATFSMVARKNDAHTFESKGENLLKTSFIYGPNASGKSSFLEALTNLRQAILFSANNTETDPLPYTPFLASEESKDKPVFFELVFTVVGTLEGVYRYNFSFLRDRMVAENLTKISATGTEENYISRKEQEITLGKAFEDAKVLIGKVRKETLFLSVAAQFNSRTGLDILNALKDSLNIISGITYMRYQNFTVKMFKDDSEYKEHILQYLKMADFCISGGHAEEVDVNRVDIKDGQGEFSASKRIAKRIALFFQHSVYDKENQKTGSFKLPLDMESVGTQRFTSVLGPIIDTLKNGKVLLIDEFDSSLHPLLTKFIVDLFESSETNKHNAQLIVTTHDTSLLSYRDDFLKDQFWFTDKDEFGSAKLFSLAEFTIRNDTEFAKKYLEGRFGALPFINPVKK</sequence>
<dbReference type="AlphaFoldDB" id="A0A2H0KAH9"/>
<dbReference type="InterPro" id="IPR003959">
    <property type="entry name" value="ATPase_AAA_core"/>
</dbReference>
<dbReference type="EMBL" id="PCVG01000066">
    <property type="protein sequence ID" value="PIQ68260.1"/>
    <property type="molecule type" value="Genomic_DNA"/>
</dbReference>
<dbReference type="Pfam" id="PF13304">
    <property type="entry name" value="AAA_21"/>
    <property type="match status" value="2"/>
</dbReference>
<dbReference type="Gene3D" id="3.40.50.300">
    <property type="entry name" value="P-loop containing nucleotide triphosphate hydrolases"/>
    <property type="match status" value="1"/>
</dbReference>
<evidence type="ECO:0000313" key="2">
    <source>
        <dbReference type="EMBL" id="PIQ68260.1"/>
    </source>
</evidence>
<reference evidence="2 3" key="1">
    <citation type="submission" date="2017-09" db="EMBL/GenBank/DDBJ databases">
        <title>Depth-based differentiation of microbial function through sediment-hosted aquifers and enrichment of novel symbionts in the deep terrestrial subsurface.</title>
        <authorList>
            <person name="Probst A.J."/>
            <person name="Ladd B."/>
            <person name="Jarett J.K."/>
            <person name="Geller-Mcgrath D.E."/>
            <person name="Sieber C.M."/>
            <person name="Emerson J.B."/>
            <person name="Anantharaman K."/>
            <person name="Thomas B.C."/>
            <person name="Malmstrom R."/>
            <person name="Stieglmeier M."/>
            <person name="Klingl A."/>
            <person name="Woyke T."/>
            <person name="Ryan C.M."/>
            <person name="Banfield J.F."/>
        </authorList>
    </citation>
    <scope>NUCLEOTIDE SEQUENCE [LARGE SCALE GENOMIC DNA]</scope>
    <source>
        <strain evidence="2">CG11_big_fil_rev_8_21_14_0_20_46_11</strain>
    </source>
</reference>
<gene>
    <name evidence="2" type="ORF">COV91_05015</name>
</gene>
<dbReference type="CDD" id="cd00267">
    <property type="entry name" value="ABC_ATPase"/>
    <property type="match status" value="1"/>
</dbReference>
<comment type="caution">
    <text evidence="2">The sequence shown here is derived from an EMBL/GenBank/DDBJ whole genome shotgun (WGS) entry which is preliminary data.</text>
</comment>
<dbReference type="InterPro" id="IPR027417">
    <property type="entry name" value="P-loop_NTPase"/>
</dbReference>
<dbReference type="SUPFAM" id="SSF52540">
    <property type="entry name" value="P-loop containing nucleoside triphosphate hydrolases"/>
    <property type="match status" value="1"/>
</dbReference>
<dbReference type="Proteomes" id="UP000229342">
    <property type="component" value="Unassembled WGS sequence"/>
</dbReference>
<feature type="domain" description="ATPase AAA-type core" evidence="1">
    <location>
        <begin position="46"/>
        <end position="117"/>
    </location>
</feature>
<dbReference type="GO" id="GO:0005524">
    <property type="term" value="F:ATP binding"/>
    <property type="evidence" value="ECO:0007669"/>
    <property type="project" value="InterPro"/>
</dbReference>
<proteinExistence type="predicted"/>